<dbReference type="GO" id="GO:0005634">
    <property type="term" value="C:nucleus"/>
    <property type="evidence" value="ECO:0007669"/>
    <property type="project" value="TreeGrafter"/>
</dbReference>
<evidence type="ECO:0000259" key="1">
    <source>
        <dbReference type="Pfam" id="PF23305"/>
    </source>
</evidence>
<accession>W9Z192</accession>
<dbReference type="VEuPathDB" id="FungiDB:FOMG_18179"/>
<dbReference type="PANTHER" id="PTHR39463">
    <property type="entry name" value="MEDUSA"/>
    <property type="match status" value="1"/>
</dbReference>
<name>W9Z192_FUSOX</name>
<dbReference type="Pfam" id="PF23305">
    <property type="entry name" value="DUF7082"/>
    <property type="match status" value="1"/>
</dbReference>
<dbReference type="Proteomes" id="UP000030703">
    <property type="component" value="Unassembled WGS sequence"/>
</dbReference>
<organism evidence="2">
    <name type="scientific">Fusarium oxysporum f. sp. melonis 26406</name>
    <dbReference type="NCBI Taxonomy" id="1089452"/>
    <lineage>
        <taxon>Eukaryota</taxon>
        <taxon>Fungi</taxon>
        <taxon>Dikarya</taxon>
        <taxon>Ascomycota</taxon>
        <taxon>Pezizomycotina</taxon>
        <taxon>Sordariomycetes</taxon>
        <taxon>Hypocreomycetidae</taxon>
        <taxon>Hypocreales</taxon>
        <taxon>Nectriaceae</taxon>
        <taxon>Fusarium</taxon>
        <taxon>Fusarium oxysporum species complex</taxon>
    </lineage>
</organism>
<evidence type="ECO:0000313" key="2">
    <source>
        <dbReference type="EMBL" id="EXK25155.1"/>
    </source>
</evidence>
<dbReference type="PANTHER" id="PTHR39463:SF1">
    <property type="entry name" value="MEDUSA"/>
    <property type="match status" value="1"/>
</dbReference>
<dbReference type="InterPro" id="IPR055509">
    <property type="entry name" value="DUF7082"/>
</dbReference>
<reference evidence="2" key="2">
    <citation type="submission" date="2012-05" db="EMBL/GenBank/DDBJ databases">
        <title>Annotation of the Genome Sequence of Fusarium oxysporum f. sp. melonis 26406.</title>
        <authorList>
            <consortium name="The Broad Institute Genomics Platform"/>
            <person name="Ma L.-J."/>
            <person name="Corby-Kistler H."/>
            <person name="Broz K."/>
            <person name="Gale L.R."/>
            <person name="Jonkers W."/>
            <person name="O'Donnell K."/>
            <person name="Ploetz R."/>
            <person name="Steinberg C."/>
            <person name="Schwartz D.C."/>
            <person name="VanEtten H."/>
            <person name="Zhou S."/>
            <person name="Young S.K."/>
            <person name="Zeng Q."/>
            <person name="Gargeya S."/>
            <person name="Fitzgerald M."/>
            <person name="Abouelleil A."/>
            <person name="Alvarado L."/>
            <person name="Chapman S.B."/>
            <person name="Gainer-Dewar J."/>
            <person name="Goldberg J."/>
            <person name="Griggs A."/>
            <person name="Gujja S."/>
            <person name="Hansen M."/>
            <person name="Howarth C."/>
            <person name="Imamovic A."/>
            <person name="Ireland A."/>
            <person name="Larimer J."/>
            <person name="McCowan C."/>
            <person name="Murphy C."/>
            <person name="Pearson M."/>
            <person name="Poon T.W."/>
            <person name="Priest M."/>
            <person name="Roberts A."/>
            <person name="Saif S."/>
            <person name="Shea T."/>
            <person name="Sykes S."/>
            <person name="Wortman J."/>
            <person name="Nusbaum C."/>
            <person name="Birren B."/>
        </authorList>
    </citation>
    <scope>NUCLEOTIDE SEQUENCE</scope>
    <source>
        <strain evidence="2">26406</strain>
    </source>
</reference>
<gene>
    <name evidence="2" type="ORF">FOMG_18179</name>
</gene>
<feature type="domain" description="DUF7082" evidence="1">
    <location>
        <begin position="4"/>
        <end position="75"/>
    </location>
</feature>
<dbReference type="EMBL" id="JH659421">
    <property type="protein sequence ID" value="EXK25155.1"/>
    <property type="molecule type" value="Genomic_DNA"/>
</dbReference>
<dbReference type="HOGENOM" id="CLU_1610830_0_0_1"/>
<protein>
    <recommendedName>
        <fullName evidence="1">DUF7082 domain-containing protein</fullName>
    </recommendedName>
</protein>
<reference evidence="2" key="1">
    <citation type="submission" date="2012-04" db="EMBL/GenBank/DDBJ databases">
        <title>The Genome Sequence of Fusarium oxysporum melonis.</title>
        <authorList>
            <consortium name="The Broad Institute Genome Sequencing Platform"/>
            <person name="Ma L.-J."/>
            <person name="Gale L.R."/>
            <person name="Schwartz D.C."/>
            <person name="Zhou S."/>
            <person name="Corby-Kistler H."/>
            <person name="Young S.K."/>
            <person name="Zeng Q."/>
            <person name="Gargeya S."/>
            <person name="Fitzgerald M."/>
            <person name="Haas B."/>
            <person name="Abouelleil A."/>
            <person name="Alvarado L."/>
            <person name="Arachchi H.M."/>
            <person name="Berlin A."/>
            <person name="Brown A."/>
            <person name="Chapman S.B."/>
            <person name="Chen Z."/>
            <person name="Dunbar C."/>
            <person name="Freedman E."/>
            <person name="Gearin G."/>
            <person name="Goldberg J."/>
            <person name="Griggs A."/>
            <person name="Gujja S."/>
            <person name="Heiman D."/>
            <person name="Howarth C."/>
            <person name="Larson L."/>
            <person name="Lui A."/>
            <person name="MacDonald P.J.P."/>
            <person name="Montmayeur A."/>
            <person name="Murphy C."/>
            <person name="Neiman D."/>
            <person name="Pearson M."/>
            <person name="Priest M."/>
            <person name="Roberts A."/>
            <person name="Saif S."/>
            <person name="Shea T."/>
            <person name="Shenoy N."/>
            <person name="Sisk P."/>
            <person name="Stolte C."/>
            <person name="Sykes S."/>
            <person name="Wortman J."/>
            <person name="Nusbaum C."/>
            <person name="Birren B."/>
        </authorList>
    </citation>
    <scope>NUCLEOTIDE SEQUENCE</scope>
    <source>
        <strain evidence="2">26406</strain>
    </source>
</reference>
<sequence>MHLLVAAPNRFSVEEKDRIRRNLEGFHPQTVSEAKPDSEEFFRIIMGFPNPKPRNIEKDIKVFPWRILGDALKSVFGKYSISPSHMVSALNVDPDQRKFTTPEGQRMLSPPRTSTTPQQACPVTEVRNLAVTTVVRSTDSLPTTTGVRTISHGSFTFSSRNRDVD</sequence>
<proteinExistence type="predicted"/>
<dbReference type="AlphaFoldDB" id="W9Z192"/>